<protein>
    <recommendedName>
        <fullName evidence="2">Surface-adhesin protein E-like domain-containing protein</fullName>
    </recommendedName>
</protein>
<name>A0A202B406_CHRVL</name>
<proteinExistence type="predicted"/>
<evidence type="ECO:0000256" key="1">
    <source>
        <dbReference type="SAM" id="SignalP"/>
    </source>
</evidence>
<feature type="chain" id="PRO_5012871561" description="Surface-adhesin protein E-like domain-containing protein" evidence="1">
    <location>
        <begin position="22"/>
        <end position="170"/>
    </location>
</feature>
<dbReference type="InterPro" id="IPR031939">
    <property type="entry name" value="Adhesin_E-like"/>
</dbReference>
<dbReference type="PROSITE" id="PS51257">
    <property type="entry name" value="PROKAR_LIPOPROTEIN"/>
    <property type="match status" value="1"/>
</dbReference>
<accession>A0A202B406</accession>
<dbReference type="Pfam" id="PF16747">
    <property type="entry name" value="Adhesin_E"/>
    <property type="match status" value="1"/>
</dbReference>
<evidence type="ECO:0000313" key="3">
    <source>
        <dbReference type="EMBL" id="OVE46195.1"/>
    </source>
</evidence>
<keyword evidence="1" id="KW-0732">Signal</keyword>
<keyword evidence="4" id="KW-1185">Reference proteome</keyword>
<dbReference type="Proteomes" id="UP000196342">
    <property type="component" value="Unassembled WGS sequence"/>
</dbReference>
<reference evidence="3 4" key="1">
    <citation type="submission" date="2017-05" db="EMBL/GenBank/DDBJ databases">
        <title>Chromobacterium violaceum GHPS1 isolated from Hydrocarbon polluted soil in French Guiana display an awesome secondary metabolite arsenal and a battery of drug and heavy-metal-resistance and detoxification of xenobiotics proteins.</title>
        <authorList>
            <person name="Belbahri L."/>
        </authorList>
    </citation>
    <scope>NUCLEOTIDE SEQUENCE [LARGE SCALE GENOMIC DNA]</scope>
    <source>
        <strain evidence="3 4">GHPS1</strain>
    </source>
</reference>
<evidence type="ECO:0000259" key="2">
    <source>
        <dbReference type="Pfam" id="PF16747"/>
    </source>
</evidence>
<feature type="signal peptide" evidence="1">
    <location>
        <begin position="1"/>
        <end position="21"/>
    </location>
</feature>
<organism evidence="3 4">
    <name type="scientific">Chromobacterium violaceum</name>
    <dbReference type="NCBI Taxonomy" id="536"/>
    <lineage>
        <taxon>Bacteria</taxon>
        <taxon>Pseudomonadati</taxon>
        <taxon>Pseudomonadota</taxon>
        <taxon>Betaproteobacteria</taxon>
        <taxon>Neisseriales</taxon>
        <taxon>Chromobacteriaceae</taxon>
        <taxon>Chromobacterium</taxon>
    </lineage>
</organism>
<gene>
    <name evidence="3" type="ORF">CBW21_19920</name>
</gene>
<dbReference type="AlphaFoldDB" id="A0A202B406"/>
<dbReference type="EMBL" id="NHOO01000021">
    <property type="protein sequence ID" value="OVE46195.1"/>
    <property type="molecule type" value="Genomic_DNA"/>
</dbReference>
<evidence type="ECO:0000313" key="4">
    <source>
        <dbReference type="Proteomes" id="UP000196342"/>
    </source>
</evidence>
<feature type="domain" description="Surface-adhesin protein E-like" evidence="2">
    <location>
        <begin position="55"/>
        <end position="165"/>
    </location>
</feature>
<sequence>MRHWRHLLETFMRTLLTSLTAAILLAGCAAAPQRTTPTQTVKPSAPAPAQASADWQNLGVSPNGNMLNELDLLSIKRQGAVATFRDRKTIFNLKKENFLTTPRHKTSLNTWQIDCAQHTFRLLDMTLFDENGRQIASFSYNDTQIKSMPVVQNSASYQQMLLVCKGQPGF</sequence>
<comment type="caution">
    <text evidence="3">The sequence shown here is derived from an EMBL/GenBank/DDBJ whole genome shotgun (WGS) entry which is preliminary data.</text>
</comment>